<evidence type="ECO:0000256" key="1">
    <source>
        <dbReference type="SAM" id="MobiDB-lite"/>
    </source>
</evidence>
<name>A0A8I6YBA3_HORVV</name>
<organism evidence="2 3">
    <name type="scientific">Hordeum vulgare subsp. vulgare</name>
    <name type="common">Domesticated barley</name>
    <dbReference type="NCBI Taxonomy" id="112509"/>
    <lineage>
        <taxon>Eukaryota</taxon>
        <taxon>Viridiplantae</taxon>
        <taxon>Streptophyta</taxon>
        <taxon>Embryophyta</taxon>
        <taxon>Tracheophyta</taxon>
        <taxon>Spermatophyta</taxon>
        <taxon>Magnoliopsida</taxon>
        <taxon>Liliopsida</taxon>
        <taxon>Poales</taxon>
        <taxon>Poaceae</taxon>
        <taxon>BOP clade</taxon>
        <taxon>Pooideae</taxon>
        <taxon>Triticodae</taxon>
        <taxon>Triticeae</taxon>
        <taxon>Hordeinae</taxon>
        <taxon>Hordeum</taxon>
    </lineage>
</organism>
<accession>A0A8I6YBA3</accession>
<feature type="region of interest" description="Disordered" evidence="1">
    <location>
        <begin position="164"/>
        <end position="202"/>
    </location>
</feature>
<sequence>MATAPPPPPPLPAGRRLASAVRRFPPGCGRQQGNAAQPPRRPSPVPSAASIGPPPNPYAPAAAKPSPTPAAARLPGTGGHDRGGADGPTAGIRAPAVAEVVTRRLSAVRRYPPGCGRRVAVPQPEAPLAAVPEDDAGAIDLLAAVCDFEAEALAAYRKGVPCAGDGGEADDGSEGKGKGGGDSVGALAGCGNPGPPQDMAGIALVPWAQHGQRSQQRRKSFEGGL</sequence>
<dbReference type="Gramene" id="HORVU.MOREX.r3.7HG0650320.1">
    <property type="protein sequence ID" value="HORVU.MOREX.r3.7HG0650320.1.CDS1"/>
    <property type="gene ID" value="HORVU.MOREX.r3.7HG0650320"/>
</dbReference>
<feature type="compositionally biased region" description="Pro residues" evidence="1">
    <location>
        <begin position="1"/>
        <end position="12"/>
    </location>
</feature>
<dbReference type="EnsemblPlants" id="HORVU.MOREX.r3.7HG0650320.1">
    <property type="protein sequence ID" value="HORVU.MOREX.r3.7HG0650320.1.CDS1"/>
    <property type="gene ID" value="HORVU.MOREX.r3.7HG0650320"/>
</dbReference>
<evidence type="ECO:0000313" key="3">
    <source>
        <dbReference type="Proteomes" id="UP000011116"/>
    </source>
</evidence>
<feature type="compositionally biased region" description="Low complexity" evidence="1">
    <location>
        <begin position="59"/>
        <end position="72"/>
    </location>
</feature>
<reference evidence="3" key="1">
    <citation type="journal article" date="2012" name="Nature">
        <title>A physical, genetic and functional sequence assembly of the barley genome.</title>
        <authorList>
            <consortium name="The International Barley Genome Sequencing Consortium"/>
            <person name="Mayer K.F."/>
            <person name="Waugh R."/>
            <person name="Brown J.W."/>
            <person name="Schulman A."/>
            <person name="Langridge P."/>
            <person name="Platzer M."/>
            <person name="Fincher G.B."/>
            <person name="Muehlbauer G.J."/>
            <person name="Sato K."/>
            <person name="Close T.J."/>
            <person name="Wise R.P."/>
            <person name="Stein N."/>
        </authorList>
    </citation>
    <scope>NUCLEOTIDE SEQUENCE [LARGE SCALE GENOMIC DNA]</scope>
    <source>
        <strain evidence="3">cv. Morex</strain>
    </source>
</reference>
<dbReference type="Gramene" id="HORVU.MOREX.r2.7HG0539690.1">
    <property type="protein sequence ID" value="HORVU.MOREX.r2.7HG0539690.1.CDS.1"/>
    <property type="gene ID" value="HORVU.MOREX.r2.7HG0539690"/>
</dbReference>
<dbReference type="Proteomes" id="UP000011116">
    <property type="component" value="Chromosome 7H"/>
</dbReference>
<dbReference type="AlphaFoldDB" id="A0A8I6YBA3"/>
<reference evidence="2" key="2">
    <citation type="submission" date="2020-10" db="EMBL/GenBank/DDBJ databases">
        <authorList>
            <person name="Scholz U."/>
            <person name="Mascher M."/>
            <person name="Fiebig A."/>
        </authorList>
    </citation>
    <scope>NUCLEOTIDE SEQUENCE [LARGE SCALE GENOMIC DNA]</scope>
    <source>
        <strain evidence="2">cv. Morex</strain>
    </source>
</reference>
<evidence type="ECO:0000313" key="2">
    <source>
        <dbReference type="EnsemblPlants" id="HORVU.MOREX.r3.7HG0650320.1.CDS1"/>
    </source>
</evidence>
<keyword evidence="3" id="KW-1185">Reference proteome</keyword>
<feature type="region of interest" description="Disordered" evidence="1">
    <location>
        <begin position="1"/>
        <end position="97"/>
    </location>
</feature>
<reference evidence="2" key="3">
    <citation type="submission" date="2022-01" db="UniProtKB">
        <authorList>
            <consortium name="EnsemblPlants"/>
        </authorList>
    </citation>
    <scope>IDENTIFICATION</scope>
    <source>
        <strain evidence="2">subsp. vulgare</strain>
    </source>
</reference>
<protein>
    <submittedName>
        <fullName evidence="2">Uncharacterized protein</fullName>
    </submittedName>
</protein>
<proteinExistence type="predicted"/>